<accession>A0ABD2WLM4</accession>
<evidence type="ECO:0000313" key="3">
    <source>
        <dbReference type="Proteomes" id="UP001627154"/>
    </source>
</evidence>
<evidence type="ECO:0000256" key="1">
    <source>
        <dbReference type="SAM" id="Phobius"/>
    </source>
</evidence>
<reference evidence="2 3" key="1">
    <citation type="journal article" date="2024" name="bioRxiv">
        <title>A reference genome for Trichogramma kaykai: A tiny desert-dwelling parasitoid wasp with competing sex-ratio distorters.</title>
        <authorList>
            <person name="Culotta J."/>
            <person name="Lindsey A.R."/>
        </authorList>
    </citation>
    <scope>NUCLEOTIDE SEQUENCE [LARGE SCALE GENOMIC DNA]</scope>
    <source>
        <strain evidence="2 3">KSX58</strain>
    </source>
</reference>
<evidence type="ECO:0000313" key="2">
    <source>
        <dbReference type="EMBL" id="KAL3393982.1"/>
    </source>
</evidence>
<organism evidence="2 3">
    <name type="scientific">Trichogramma kaykai</name>
    <dbReference type="NCBI Taxonomy" id="54128"/>
    <lineage>
        <taxon>Eukaryota</taxon>
        <taxon>Metazoa</taxon>
        <taxon>Ecdysozoa</taxon>
        <taxon>Arthropoda</taxon>
        <taxon>Hexapoda</taxon>
        <taxon>Insecta</taxon>
        <taxon>Pterygota</taxon>
        <taxon>Neoptera</taxon>
        <taxon>Endopterygota</taxon>
        <taxon>Hymenoptera</taxon>
        <taxon>Apocrita</taxon>
        <taxon>Proctotrupomorpha</taxon>
        <taxon>Chalcidoidea</taxon>
        <taxon>Trichogrammatidae</taxon>
        <taxon>Trichogramma</taxon>
    </lineage>
</organism>
<keyword evidence="1" id="KW-0812">Transmembrane</keyword>
<comment type="caution">
    <text evidence="2">The sequence shown here is derived from an EMBL/GenBank/DDBJ whole genome shotgun (WGS) entry which is preliminary data.</text>
</comment>
<gene>
    <name evidence="2" type="ORF">TKK_011658</name>
</gene>
<dbReference type="EMBL" id="JBJJXI010000094">
    <property type="protein sequence ID" value="KAL3393982.1"/>
    <property type="molecule type" value="Genomic_DNA"/>
</dbReference>
<keyword evidence="1" id="KW-0472">Membrane</keyword>
<evidence type="ECO:0008006" key="4">
    <source>
        <dbReference type="Google" id="ProtNLM"/>
    </source>
</evidence>
<dbReference type="Proteomes" id="UP001627154">
    <property type="component" value="Unassembled WGS sequence"/>
</dbReference>
<proteinExistence type="predicted"/>
<protein>
    <recommendedName>
        <fullName evidence="4">Secreted protein</fullName>
    </recommendedName>
</protein>
<keyword evidence="1" id="KW-1133">Transmembrane helix</keyword>
<name>A0ABD2WLM4_9HYME</name>
<dbReference type="AlphaFoldDB" id="A0ABD2WLM4"/>
<sequence>MLHICSIPISGYTYIILYILLRVYWRLGSSSFVYYYYCYSRTRRQIDNAAWRSAIRVWRLCARQPAECTLYPHDLCSRASVLLKVGYCAGSSEK</sequence>
<keyword evidence="3" id="KW-1185">Reference proteome</keyword>
<feature type="transmembrane region" description="Helical" evidence="1">
    <location>
        <begin position="12"/>
        <end position="37"/>
    </location>
</feature>